<protein>
    <recommendedName>
        <fullName evidence="2">ribonuclease H</fullName>
        <ecNumber evidence="2">3.1.26.4</ecNumber>
    </recommendedName>
</protein>
<dbReference type="InterPro" id="IPR052055">
    <property type="entry name" value="Hepadnavirus_pol/RT"/>
</dbReference>
<dbReference type="InterPro" id="IPR011010">
    <property type="entry name" value="DNA_brk_join_enz"/>
</dbReference>
<dbReference type="PROSITE" id="PS50878">
    <property type="entry name" value="RT_POL"/>
    <property type="match status" value="1"/>
</dbReference>
<dbReference type="PANTHER" id="PTHR33050:SF7">
    <property type="entry name" value="RIBONUCLEASE H"/>
    <property type="match status" value="1"/>
</dbReference>
<dbReference type="AlphaFoldDB" id="A0AAW0NHG7"/>
<dbReference type="SUPFAM" id="SSF47823">
    <property type="entry name" value="lambda integrase-like, N-terminal domain"/>
    <property type="match status" value="1"/>
</dbReference>
<dbReference type="EC" id="3.1.26.4" evidence="2"/>
<evidence type="ECO:0000256" key="2">
    <source>
        <dbReference type="ARBA" id="ARBA00012180"/>
    </source>
</evidence>
<dbReference type="GO" id="GO:0003677">
    <property type="term" value="F:DNA binding"/>
    <property type="evidence" value="ECO:0007669"/>
    <property type="project" value="UniProtKB-KW"/>
</dbReference>
<dbReference type="Gene3D" id="3.10.10.10">
    <property type="entry name" value="HIV Type 1 Reverse Transcriptase, subunit A, domain 1"/>
    <property type="match status" value="1"/>
</dbReference>
<dbReference type="InterPro" id="IPR010998">
    <property type="entry name" value="Integrase_recombinase_N"/>
</dbReference>
<evidence type="ECO:0000256" key="3">
    <source>
        <dbReference type="ARBA" id="ARBA00023125"/>
    </source>
</evidence>
<dbReference type="Gene3D" id="3.30.70.270">
    <property type="match status" value="1"/>
</dbReference>
<dbReference type="SUPFAM" id="SSF56672">
    <property type="entry name" value="DNA/RNA polymerases"/>
    <property type="match status" value="1"/>
</dbReference>
<evidence type="ECO:0000256" key="4">
    <source>
        <dbReference type="ARBA" id="ARBA00023172"/>
    </source>
</evidence>
<dbReference type="SUPFAM" id="SSF56349">
    <property type="entry name" value="DNA breaking-rejoining enzymes"/>
    <property type="match status" value="1"/>
</dbReference>
<comment type="similarity">
    <text evidence="1">Belongs to the beta type-B retroviral polymerase family. HERV class-II K(HML-2) pol subfamily.</text>
</comment>
<keyword evidence="4" id="KW-0233">DNA recombination</keyword>
<reference evidence="7" key="1">
    <citation type="submission" date="2024-04" db="EMBL/GenBank/DDBJ databases">
        <title>Salinicola lusitanus LLJ914,a marine bacterium isolated from the Okinawa Trough.</title>
        <authorList>
            <person name="Li J."/>
        </authorList>
    </citation>
    <scope>NUCLEOTIDE SEQUENCE [LARGE SCALE GENOMIC DNA]</scope>
</reference>
<dbReference type="Proteomes" id="UP001460270">
    <property type="component" value="Unassembled WGS sequence"/>
</dbReference>
<accession>A0AAW0NHG7</accession>
<dbReference type="CDD" id="cd09275">
    <property type="entry name" value="RNase_HI_RT_DIRS1"/>
    <property type="match status" value="1"/>
</dbReference>
<dbReference type="CDD" id="cd03714">
    <property type="entry name" value="RT_DIRS1"/>
    <property type="match status" value="1"/>
</dbReference>
<dbReference type="InterPro" id="IPR043128">
    <property type="entry name" value="Rev_trsase/Diguanyl_cyclase"/>
</dbReference>
<dbReference type="InterPro" id="IPR036397">
    <property type="entry name" value="RNaseH_sf"/>
</dbReference>
<dbReference type="InterPro" id="IPR013762">
    <property type="entry name" value="Integrase-like_cat_sf"/>
</dbReference>
<sequence length="971" mass="108390">MLKNINQGYTDTLKPQALVQDPLSPIEGAVAPQMDQTDALGPLAQHITQWHSCGASNWVLKTVTRGYRLQFASVPPKFNGVLLSQPREEEAPILQKEIESLKDKGAIRIVPVEHCQTGFYSRYFLVPKKGGGRRPILDLRALNKYMRTYTFRMLTHATLLRFVRQGDWFVSIDLKDAYFHIPIYPPHRKYLRFAFQGVTYEYTVLPFGLSLSPRVFVKCTEAAIAPLRHQGLRLAMYIDDWLLAAHSPQQLREHTELLLAHLTSLGFTINWEKSVLVPSQTVKFIGLRLNSVTYKAQLSVERIEAFSACLATFRRGALLHYRTCHRLLGLMASALVVIPLGRLYMRPFQKWVTAFHLDPARHAYKLVPVTAACVRALRPWRRQGFLSAGVPMGTVIARKVITTDASLRGWGATHEGRTVSGVWSSQMRLCHINYLELRAVYLALHHFLPLIKGQHVLVRTDNTTVVAYINKQGGLRSHQLHALSHSLILWADSHLLSLRATHVPGIMNRGADLLSRGIPRYKDWMLHNEVVSQIWERFGRAEVDLFASQENAQCHLFFSLMDQSAPLGLDALAHEWPHVLLYAFPPLELITATLSRRPGVTSRRGDLSRSPGAPCFVGLAPERLNLSSMGLPDNVIDTIQSARAISTRNAYDGKWRAFEEWCANAGCIALQSPVPVILTFLQSLLDKGLAFSTIKVYLAAISACHIGFGDKTAGQHPLICSFMKGARRLRPVSKSLVAPWDLTTVLNALSHPPFEPLHQVDLKWLSIKTALLLALASAKRVSDIHALSVSTSCMQFIRGGSKVLLKPNPAFMPKVFNPTLSCLPIELSALSPLSDAEEHQQLHALCPVRALRVYVDKTASFRGTEQLFVSWAPPHRGKPLTKQRLSHWIVEAISVAYESSGLHPPAGLRAHSTRGMATSWAMFRGTSVEEICAAASWATPHTFARFYRLDVTGPSLSQNVLSVGSSPRMPM</sequence>
<organism evidence="6 7">
    <name type="scientific">Mugilogobius chulae</name>
    <name type="common">yellowstripe goby</name>
    <dbReference type="NCBI Taxonomy" id="88201"/>
    <lineage>
        <taxon>Eukaryota</taxon>
        <taxon>Metazoa</taxon>
        <taxon>Chordata</taxon>
        <taxon>Craniata</taxon>
        <taxon>Vertebrata</taxon>
        <taxon>Euteleostomi</taxon>
        <taxon>Actinopterygii</taxon>
        <taxon>Neopterygii</taxon>
        <taxon>Teleostei</taxon>
        <taxon>Neoteleostei</taxon>
        <taxon>Acanthomorphata</taxon>
        <taxon>Gobiaria</taxon>
        <taxon>Gobiiformes</taxon>
        <taxon>Gobioidei</taxon>
        <taxon>Gobiidae</taxon>
        <taxon>Gobionellinae</taxon>
        <taxon>Mugilogobius</taxon>
    </lineage>
</organism>
<dbReference type="PANTHER" id="PTHR33050">
    <property type="entry name" value="REVERSE TRANSCRIPTASE DOMAIN-CONTAINING PROTEIN"/>
    <property type="match status" value="1"/>
</dbReference>
<keyword evidence="7" id="KW-1185">Reference proteome</keyword>
<dbReference type="Gene3D" id="1.10.150.130">
    <property type="match status" value="1"/>
</dbReference>
<dbReference type="InterPro" id="IPR000477">
    <property type="entry name" value="RT_dom"/>
</dbReference>
<evidence type="ECO:0000256" key="1">
    <source>
        <dbReference type="ARBA" id="ARBA00010879"/>
    </source>
</evidence>
<dbReference type="Gene3D" id="3.30.420.10">
    <property type="entry name" value="Ribonuclease H-like superfamily/Ribonuclease H"/>
    <property type="match status" value="1"/>
</dbReference>
<evidence type="ECO:0000313" key="7">
    <source>
        <dbReference type="Proteomes" id="UP001460270"/>
    </source>
</evidence>
<name>A0AAW0NHG7_9GOBI</name>
<dbReference type="Gene3D" id="1.10.443.10">
    <property type="entry name" value="Intergrase catalytic core"/>
    <property type="match status" value="1"/>
</dbReference>
<evidence type="ECO:0000313" key="6">
    <source>
        <dbReference type="EMBL" id="KAK7899641.1"/>
    </source>
</evidence>
<gene>
    <name evidence="6" type="ORF">WMY93_020494</name>
</gene>
<comment type="caution">
    <text evidence="6">The sequence shown here is derived from an EMBL/GenBank/DDBJ whole genome shotgun (WGS) entry which is preliminary data.</text>
</comment>
<dbReference type="InterPro" id="IPR043502">
    <property type="entry name" value="DNA/RNA_pol_sf"/>
</dbReference>
<keyword evidence="3" id="KW-0238">DNA-binding</keyword>
<dbReference type="GO" id="GO:0006310">
    <property type="term" value="P:DNA recombination"/>
    <property type="evidence" value="ECO:0007669"/>
    <property type="project" value="UniProtKB-KW"/>
</dbReference>
<proteinExistence type="inferred from homology"/>
<evidence type="ECO:0000259" key="5">
    <source>
        <dbReference type="PROSITE" id="PS50878"/>
    </source>
</evidence>
<feature type="domain" description="Reverse transcriptase" evidence="5">
    <location>
        <begin position="107"/>
        <end position="289"/>
    </location>
</feature>
<dbReference type="Pfam" id="PF00078">
    <property type="entry name" value="RVT_1"/>
    <property type="match status" value="1"/>
</dbReference>
<dbReference type="EMBL" id="JBBPFD010000014">
    <property type="protein sequence ID" value="KAK7899641.1"/>
    <property type="molecule type" value="Genomic_DNA"/>
</dbReference>
<dbReference type="GO" id="GO:0015074">
    <property type="term" value="P:DNA integration"/>
    <property type="evidence" value="ECO:0007669"/>
    <property type="project" value="InterPro"/>
</dbReference>
<dbReference type="GO" id="GO:0004523">
    <property type="term" value="F:RNA-DNA hybrid ribonuclease activity"/>
    <property type="evidence" value="ECO:0007669"/>
    <property type="project" value="UniProtKB-EC"/>
</dbReference>